<dbReference type="EMBL" id="CAJNOQ010023107">
    <property type="protein sequence ID" value="CAF1510463.1"/>
    <property type="molecule type" value="Genomic_DNA"/>
</dbReference>
<accession>A0A815TS26</accession>
<organism evidence="3 6">
    <name type="scientific">Didymodactylos carnosus</name>
    <dbReference type="NCBI Taxonomy" id="1234261"/>
    <lineage>
        <taxon>Eukaryota</taxon>
        <taxon>Metazoa</taxon>
        <taxon>Spiralia</taxon>
        <taxon>Gnathifera</taxon>
        <taxon>Rotifera</taxon>
        <taxon>Eurotatoria</taxon>
        <taxon>Bdelloidea</taxon>
        <taxon>Philodinida</taxon>
        <taxon>Philodinidae</taxon>
        <taxon>Didymodactylos</taxon>
    </lineage>
</organism>
<dbReference type="EMBL" id="CAJNOK010007506">
    <property type="protein sequence ID" value="CAF1036340.1"/>
    <property type="molecule type" value="Genomic_DNA"/>
</dbReference>
<dbReference type="OrthoDB" id="10000269at2759"/>
<proteinExistence type="predicted"/>
<name>A0A815TS26_9BILA</name>
<dbReference type="EMBL" id="CAJOBA010007517">
    <property type="protein sequence ID" value="CAF3804613.1"/>
    <property type="molecule type" value="Genomic_DNA"/>
</dbReference>
<dbReference type="InterPro" id="IPR054243">
    <property type="entry name" value="DUF6970"/>
</dbReference>
<dbReference type="Proteomes" id="UP000663829">
    <property type="component" value="Unassembled WGS sequence"/>
</dbReference>
<dbReference type="Pfam" id="PF22311">
    <property type="entry name" value="DUF6970"/>
    <property type="match status" value="1"/>
</dbReference>
<evidence type="ECO:0000313" key="4">
    <source>
        <dbReference type="EMBL" id="CAF3804613.1"/>
    </source>
</evidence>
<evidence type="ECO:0000313" key="6">
    <source>
        <dbReference type="Proteomes" id="UP000663829"/>
    </source>
</evidence>
<gene>
    <name evidence="3" type="ORF">GPM918_LOCUS37089</name>
    <name evidence="2" type="ORF">OVA965_LOCUS16253</name>
    <name evidence="5" type="ORF">SRO942_LOCUS37847</name>
    <name evidence="4" type="ORF">TMI583_LOCUS16262</name>
</gene>
<protein>
    <recommendedName>
        <fullName evidence="1">DUF6970 domain-containing protein</fullName>
    </recommendedName>
</protein>
<dbReference type="EMBL" id="CAJOBC010088645">
    <property type="protein sequence ID" value="CAF4371249.1"/>
    <property type="molecule type" value="Genomic_DNA"/>
</dbReference>
<comment type="caution">
    <text evidence="3">The sequence shown here is derived from an EMBL/GenBank/DDBJ whole genome shotgun (WGS) entry which is preliminary data.</text>
</comment>
<dbReference type="Proteomes" id="UP000681722">
    <property type="component" value="Unassembled WGS sequence"/>
</dbReference>
<dbReference type="Proteomes" id="UP000682733">
    <property type="component" value="Unassembled WGS sequence"/>
</dbReference>
<evidence type="ECO:0000313" key="5">
    <source>
        <dbReference type="EMBL" id="CAF4371249.1"/>
    </source>
</evidence>
<evidence type="ECO:0000313" key="2">
    <source>
        <dbReference type="EMBL" id="CAF1036340.1"/>
    </source>
</evidence>
<feature type="domain" description="DUF6970" evidence="1">
    <location>
        <begin position="19"/>
        <end position="94"/>
    </location>
</feature>
<dbReference type="AlphaFoldDB" id="A0A815TS26"/>
<reference evidence="3" key="1">
    <citation type="submission" date="2021-02" db="EMBL/GenBank/DDBJ databases">
        <authorList>
            <person name="Nowell W R."/>
        </authorList>
    </citation>
    <scope>NUCLEOTIDE SEQUENCE</scope>
</reference>
<sequence>MALTISCEKDGIPTCIQRKIQGQPLHMRPGGITQYNYRNQTVYFIVSPCCDMFNYLYDSRCETICAPSGGFIGRGDGKCPDFNSKATNPKPVCMDNPK</sequence>
<evidence type="ECO:0000259" key="1">
    <source>
        <dbReference type="Pfam" id="PF22311"/>
    </source>
</evidence>
<evidence type="ECO:0000313" key="3">
    <source>
        <dbReference type="EMBL" id="CAF1510463.1"/>
    </source>
</evidence>
<keyword evidence="6" id="KW-1185">Reference proteome</keyword>
<dbReference type="Proteomes" id="UP000677228">
    <property type="component" value="Unassembled WGS sequence"/>
</dbReference>